<evidence type="ECO:0000313" key="3">
    <source>
        <dbReference type="Proteomes" id="UP001597327"/>
    </source>
</evidence>
<protein>
    <submittedName>
        <fullName evidence="2">DUF2937 family protein</fullName>
    </submittedName>
</protein>
<proteinExistence type="predicted"/>
<name>A0ABW4K0I2_9HYPH</name>
<comment type="caution">
    <text evidence="2">The sequence shown here is derived from an EMBL/GenBank/DDBJ whole genome shotgun (WGS) entry which is preliminary data.</text>
</comment>
<dbReference type="RefSeq" id="WP_149894187.1">
    <property type="nucleotide sequence ID" value="NZ_JBHUFA010000013.1"/>
</dbReference>
<dbReference type="EMBL" id="JBHUFA010000013">
    <property type="protein sequence ID" value="MFD1697009.1"/>
    <property type="molecule type" value="Genomic_DNA"/>
</dbReference>
<accession>A0ABW4K0I2</accession>
<keyword evidence="1" id="KW-1133">Transmembrane helix</keyword>
<evidence type="ECO:0000256" key="1">
    <source>
        <dbReference type="SAM" id="Phobius"/>
    </source>
</evidence>
<evidence type="ECO:0000313" key="2">
    <source>
        <dbReference type="EMBL" id="MFD1697009.1"/>
    </source>
</evidence>
<keyword evidence="1" id="KW-0472">Membrane</keyword>
<gene>
    <name evidence="2" type="ORF">ACFSC7_15935</name>
</gene>
<dbReference type="Proteomes" id="UP001597327">
    <property type="component" value="Unassembled WGS sequence"/>
</dbReference>
<reference evidence="3" key="1">
    <citation type="journal article" date="2019" name="Int. J. Syst. Evol. Microbiol.">
        <title>The Global Catalogue of Microorganisms (GCM) 10K type strain sequencing project: providing services to taxonomists for standard genome sequencing and annotation.</title>
        <authorList>
            <consortium name="The Broad Institute Genomics Platform"/>
            <consortium name="The Broad Institute Genome Sequencing Center for Infectious Disease"/>
            <person name="Wu L."/>
            <person name="Ma J."/>
        </authorList>
    </citation>
    <scope>NUCLEOTIDE SEQUENCE [LARGE SCALE GENOMIC DNA]</scope>
    <source>
        <strain evidence="3">JCM 3369</strain>
    </source>
</reference>
<dbReference type="Pfam" id="PF11157">
    <property type="entry name" value="DUF2937"/>
    <property type="match status" value="1"/>
</dbReference>
<sequence length="170" mass="18098">MFRLIALVFAVVFGTAASQVPEYAQQYRQRIGGAIDALTEVMVRFAADAEAEGLNVAEAIARLRGSADPFVARRGESMEEARARLEHLRAQRDEMARAGPFGRVGLVLTSADGPLARSTLEDFEPAVPVTSEGLAAAGAGGLAGLGLVFVTRGAARGLRRRRRRTVTTTT</sequence>
<keyword evidence="1" id="KW-0812">Transmembrane</keyword>
<keyword evidence="3" id="KW-1185">Reference proteome</keyword>
<organism evidence="2 3">
    <name type="scientific">Roseibium aestuarii</name>
    <dbReference type="NCBI Taxonomy" id="2600299"/>
    <lineage>
        <taxon>Bacteria</taxon>
        <taxon>Pseudomonadati</taxon>
        <taxon>Pseudomonadota</taxon>
        <taxon>Alphaproteobacteria</taxon>
        <taxon>Hyphomicrobiales</taxon>
        <taxon>Stappiaceae</taxon>
        <taxon>Roseibium</taxon>
    </lineage>
</organism>
<feature type="transmembrane region" description="Helical" evidence="1">
    <location>
        <begin position="134"/>
        <end position="155"/>
    </location>
</feature>
<dbReference type="InterPro" id="IPR022584">
    <property type="entry name" value="DUF2937"/>
</dbReference>